<dbReference type="RefSeq" id="WP_330390619.1">
    <property type="nucleotide sequence ID" value="NZ_FRAJ01000003.1"/>
</dbReference>
<dbReference type="AlphaFoldDB" id="A0A1M6LF18"/>
<evidence type="ECO:0000256" key="3">
    <source>
        <dbReference type="ARBA" id="ARBA00010183"/>
    </source>
</evidence>
<name>A0A1M6LF18_9FIRM</name>
<dbReference type="SUPFAM" id="SSF54768">
    <property type="entry name" value="dsRNA-binding domain-like"/>
    <property type="match status" value="1"/>
</dbReference>
<dbReference type="CDD" id="cd00593">
    <property type="entry name" value="RIBOc"/>
    <property type="match status" value="1"/>
</dbReference>
<dbReference type="PANTHER" id="PTHR11207">
    <property type="entry name" value="RIBONUCLEASE III"/>
    <property type="match status" value="1"/>
</dbReference>
<dbReference type="InterPro" id="IPR036389">
    <property type="entry name" value="RNase_III_sf"/>
</dbReference>
<dbReference type="CDD" id="cd10845">
    <property type="entry name" value="DSRM_RNAse_III_family"/>
    <property type="match status" value="1"/>
</dbReference>
<dbReference type="PANTHER" id="PTHR11207:SF0">
    <property type="entry name" value="RIBONUCLEASE 3"/>
    <property type="match status" value="1"/>
</dbReference>
<protein>
    <recommendedName>
        <fullName evidence="15">Ribonuclease 3</fullName>
        <ecNumber evidence="15">3.1.26.3</ecNumber>
    </recommendedName>
    <alternativeName>
        <fullName evidence="15">Ribonuclease III</fullName>
        <shortName evidence="15">RNase III</shortName>
    </alternativeName>
</protein>
<evidence type="ECO:0000256" key="13">
    <source>
        <dbReference type="ARBA" id="ARBA00022842"/>
    </source>
</evidence>
<feature type="binding site" evidence="15">
    <location>
        <position position="125"/>
    </location>
    <ligand>
        <name>Mg(2+)</name>
        <dbReference type="ChEBI" id="CHEBI:18420"/>
    </ligand>
</feature>
<dbReference type="GO" id="GO:0046872">
    <property type="term" value="F:metal ion binding"/>
    <property type="evidence" value="ECO:0007669"/>
    <property type="project" value="UniProtKB-KW"/>
</dbReference>
<comment type="cofactor">
    <cofactor evidence="15">
        <name>Mg(2+)</name>
        <dbReference type="ChEBI" id="CHEBI:18420"/>
    </cofactor>
</comment>
<feature type="binding site" evidence="15">
    <location>
        <position position="122"/>
    </location>
    <ligand>
        <name>Mg(2+)</name>
        <dbReference type="ChEBI" id="CHEBI:18420"/>
    </ligand>
</feature>
<dbReference type="PROSITE" id="PS50142">
    <property type="entry name" value="RNASE_3_2"/>
    <property type="match status" value="1"/>
</dbReference>
<sequence length="234" mass="26464">MDNNIDILKFETVINYTFKDKELLLEALTHSSYANEKKKKNYKYNERLEFLGDAVLSIIISDYLFRKYPNLPEGDLTKTRAKIVCEPTLSDCARDIKLGDFLLLGKGEKSTGGKDRTSILADAFEAVIGAIYLDGGLEKARDFVLKQMSKVIEDAVNGKIFIDYKTKLQEILQNENNIKITYEVVKEKGPDHNKIFYTQVKKNDEIIGYGSGKSKKESEQSAAKMALKGVLDIE</sequence>
<dbReference type="GO" id="GO:0006397">
    <property type="term" value="P:mRNA processing"/>
    <property type="evidence" value="ECO:0007669"/>
    <property type="project" value="UniProtKB-UniRule"/>
</dbReference>
<dbReference type="GO" id="GO:0019843">
    <property type="term" value="F:rRNA binding"/>
    <property type="evidence" value="ECO:0007669"/>
    <property type="project" value="UniProtKB-KW"/>
</dbReference>
<feature type="domain" description="RNase III" evidence="17">
    <location>
        <begin position="7"/>
        <end position="136"/>
    </location>
</feature>
<evidence type="ECO:0000256" key="14">
    <source>
        <dbReference type="ARBA" id="ARBA00022884"/>
    </source>
</evidence>
<evidence type="ECO:0000256" key="10">
    <source>
        <dbReference type="ARBA" id="ARBA00022723"/>
    </source>
</evidence>
<keyword evidence="14 15" id="KW-0694">RNA-binding</keyword>
<evidence type="ECO:0000256" key="4">
    <source>
        <dbReference type="ARBA" id="ARBA00011738"/>
    </source>
</evidence>
<evidence type="ECO:0000256" key="9">
    <source>
        <dbReference type="ARBA" id="ARBA00022722"/>
    </source>
</evidence>
<dbReference type="STRING" id="1121266.SAMN02745883_00185"/>
<evidence type="ECO:0000256" key="2">
    <source>
        <dbReference type="ARBA" id="ARBA00004496"/>
    </source>
</evidence>
<comment type="similarity">
    <text evidence="3">Belongs to the ribonuclease III family.</text>
</comment>
<keyword evidence="15" id="KW-0699">rRNA-binding</keyword>
<evidence type="ECO:0000256" key="15">
    <source>
        <dbReference type="HAMAP-Rule" id="MF_00104"/>
    </source>
</evidence>
<dbReference type="PROSITE" id="PS00517">
    <property type="entry name" value="RNASE_3_1"/>
    <property type="match status" value="1"/>
</dbReference>
<dbReference type="GO" id="GO:0005737">
    <property type="term" value="C:cytoplasm"/>
    <property type="evidence" value="ECO:0007669"/>
    <property type="project" value="UniProtKB-SubCell"/>
</dbReference>
<dbReference type="GO" id="GO:0042802">
    <property type="term" value="F:identical protein binding"/>
    <property type="evidence" value="ECO:0007669"/>
    <property type="project" value="UniProtKB-ARBA"/>
</dbReference>
<keyword evidence="19" id="KW-1185">Reference proteome</keyword>
<keyword evidence="5 15" id="KW-0963">Cytoplasm</keyword>
<dbReference type="HAMAP" id="MF_00104">
    <property type="entry name" value="RNase_III"/>
    <property type="match status" value="1"/>
</dbReference>
<evidence type="ECO:0000259" key="16">
    <source>
        <dbReference type="PROSITE" id="PS50137"/>
    </source>
</evidence>
<gene>
    <name evidence="15" type="primary">rnc</name>
    <name evidence="18" type="ORF">SAMN02745883_00185</name>
</gene>
<dbReference type="GO" id="GO:0004525">
    <property type="term" value="F:ribonuclease III activity"/>
    <property type="evidence" value="ECO:0007669"/>
    <property type="project" value="UniProtKB-UniRule"/>
</dbReference>
<dbReference type="EMBL" id="FRAJ01000003">
    <property type="protein sequence ID" value="SHJ69821.1"/>
    <property type="molecule type" value="Genomic_DNA"/>
</dbReference>
<evidence type="ECO:0000256" key="6">
    <source>
        <dbReference type="ARBA" id="ARBA00022552"/>
    </source>
</evidence>
<organism evidence="18 19">
    <name type="scientific">Caminicella sporogenes DSM 14501</name>
    <dbReference type="NCBI Taxonomy" id="1121266"/>
    <lineage>
        <taxon>Bacteria</taxon>
        <taxon>Bacillati</taxon>
        <taxon>Bacillota</taxon>
        <taxon>Clostridia</taxon>
        <taxon>Peptostreptococcales</taxon>
        <taxon>Caminicellaceae</taxon>
        <taxon>Caminicella</taxon>
    </lineage>
</organism>
<dbReference type="PROSITE" id="PS50137">
    <property type="entry name" value="DS_RBD"/>
    <property type="match status" value="1"/>
</dbReference>
<dbReference type="InterPro" id="IPR011907">
    <property type="entry name" value="RNase_III"/>
</dbReference>
<keyword evidence="8 15" id="KW-0819">tRNA processing</keyword>
<evidence type="ECO:0000313" key="19">
    <source>
        <dbReference type="Proteomes" id="UP000184082"/>
    </source>
</evidence>
<dbReference type="GO" id="GO:0008033">
    <property type="term" value="P:tRNA processing"/>
    <property type="evidence" value="ECO:0007669"/>
    <property type="project" value="UniProtKB-KW"/>
</dbReference>
<dbReference type="SUPFAM" id="SSF69065">
    <property type="entry name" value="RNase III domain-like"/>
    <property type="match status" value="1"/>
</dbReference>
<comment type="subcellular location">
    <subcellularLocation>
        <location evidence="2 15">Cytoplasm</location>
    </subcellularLocation>
</comment>
<dbReference type="Proteomes" id="UP000184082">
    <property type="component" value="Unassembled WGS sequence"/>
</dbReference>
<evidence type="ECO:0000256" key="12">
    <source>
        <dbReference type="ARBA" id="ARBA00022801"/>
    </source>
</evidence>
<dbReference type="GO" id="GO:0010468">
    <property type="term" value="P:regulation of gene expression"/>
    <property type="evidence" value="ECO:0007669"/>
    <property type="project" value="TreeGrafter"/>
</dbReference>
<dbReference type="FunFam" id="3.30.160.20:FF:000003">
    <property type="entry name" value="Ribonuclease 3"/>
    <property type="match status" value="1"/>
</dbReference>
<evidence type="ECO:0000256" key="11">
    <source>
        <dbReference type="ARBA" id="ARBA00022759"/>
    </source>
</evidence>
<dbReference type="SMART" id="SM00358">
    <property type="entry name" value="DSRM"/>
    <property type="match status" value="1"/>
</dbReference>
<proteinExistence type="inferred from homology"/>
<reference evidence="18 19" key="1">
    <citation type="submission" date="2016-11" db="EMBL/GenBank/DDBJ databases">
        <authorList>
            <person name="Jaros S."/>
            <person name="Januszkiewicz K."/>
            <person name="Wedrychowicz H."/>
        </authorList>
    </citation>
    <scope>NUCLEOTIDE SEQUENCE [LARGE SCALE GENOMIC DNA]</scope>
    <source>
        <strain evidence="18 19">DSM 14501</strain>
    </source>
</reference>
<dbReference type="InterPro" id="IPR014720">
    <property type="entry name" value="dsRBD_dom"/>
</dbReference>
<dbReference type="FunFam" id="1.10.1520.10:FF:000001">
    <property type="entry name" value="Ribonuclease 3"/>
    <property type="match status" value="1"/>
</dbReference>
<keyword evidence="13 15" id="KW-0460">Magnesium</keyword>
<dbReference type="SMART" id="SM00535">
    <property type="entry name" value="RIBOc"/>
    <property type="match status" value="1"/>
</dbReference>
<accession>A0A1M6LF18</accession>
<keyword evidence="11 15" id="KW-0255">Endonuclease</keyword>
<evidence type="ECO:0000256" key="7">
    <source>
        <dbReference type="ARBA" id="ARBA00022664"/>
    </source>
</evidence>
<evidence type="ECO:0000259" key="17">
    <source>
        <dbReference type="PROSITE" id="PS50142"/>
    </source>
</evidence>
<comment type="function">
    <text evidence="15">Digests double-stranded RNA. Involved in the processing of primary rRNA transcript to yield the immediate precursors to the large and small rRNAs (23S and 16S). Processes some mRNAs, and tRNAs when they are encoded in the rRNA operon. Processes pre-crRNA and tracrRNA of type II CRISPR loci if present in the organism.</text>
</comment>
<dbReference type="NCBIfam" id="TIGR02191">
    <property type="entry name" value="RNaseIII"/>
    <property type="match status" value="1"/>
</dbReference>
<dbReference type="Pfam" id="PF00035">
    <property type="entry name" value="dsrm"/>
    <property type="match status" value="1"/>
</dbReference>
<feature type="binding site" evidence="15">
    <location>
        <position position="49"/>
    </location>
    <ligand>
        <name>Mg(2+)</name>
        <dbReference type="ChEBI" id="CHEBI:18420"/>
    </ligand>
</feature>
<dbReference type="Gene3D" id="1.10.1520.10">
    <property type="entry name" value="Ribonuclease III domain"/>
    <property type="match status" value="1"/>
</dbReference>
<dbReference type="InterPro" id="IPR000999">
    <property type="entry name" value="RNase_III_dom"/>
</dbReference>
<keyword evidence="7 15" id="KW-0507">mRNA processing</keyword>
<comment type="catalytic activity">
    <reaction evidence="1 15">
        <text>Endonucleolytic cleavage to 5'-phosphomonoester.</text>
        <dbReference type="EC" id="3.1.26.3"/>
    </reaction>
</comment>
<dbReference type="GO" id="GO:0006364">
    <property type="term" value="P:rRNA processing"/>
    <property type="evidence" value="ECO:0007669"/>
    <property type="project" value="UniProtKB-UniRule"/>
</dbReference>
<evidence type="ECO:0000313" key="18">
    <source>
        <dbReference type="EMBL" id="SHJ69821.1"/>
    </source>
</evidence>
<keyword evidence="9 15" id="KW-0540">Nuclease</keyword>
<dbReference type="GO" id="GO:0003725">
    <property type="term" value="F:double-stranded RNA binding"/>
    <property type="evidence" value="ECO:0007669"/>
    <property type="project" value="TreeGrafter"/>
</dbReference>
<evidence type="ECO:0000256" key="8">
    <source>
        <dbReference type="ARBA" id="ARBA00022694"/>
    </source>
</evidence>
<keyword evidence="10 15" id="KW-0479">Metal-binding</keyword>
<feature type="domain" description="DRBM" evidence="16">
    <location>
        <begin position="163"/>
        <end position="232"/>
    </location>
</feature>
<evidence type="ECO:0000256" key="5">
    <source>
        <dbReference type="ARBA" id="ARBA00022490"/>
    </source>
</evidence>
<keyword evidence="6 15" id="KW-0698">rRNA processing</keyword>
<keyword evidence="12 15" id="KW-0378">Hydrolase</keyword>
<comment type="subunit">
    <text evidence="4 15">Homodimer.</text>
</comment>
<dbReference type="Pfam" id="PF14622">
    <property type="entry name" value="Ribonucleas_3_3"/>
    <property type="match status" value="1"/>
</dbReference>
<evidence type="ECO:0000256" key="1">
    <source>
        <dbReference type="ARBA" id="ARBA00000109"/>
    </source>
</evidence>
<feature type="active site" evidence="15">
    <location>
        <position position="53"/>
    </location>
</feature>
<feature type="active site" evidence="15">
    <location>
        <position position="125"/>
    </location>
</feature>
<dbReference type="EC" id="3.1.26.3" evidence="15"/>
<dbReference type="Gene3D" id="3.30.160.20">
    <property type="match status" value="1"/>
</dbReference>